<dbReference type="InterPro" id="IPR014756">
    <property type="entry name" value="Ig_E-set"/>
</dbReference>
<organism evidence="7 8">
    <name type="scientific">Dermatophagoides pteronyssinus</name>
    <name type="common">European house dust mite</name>
    <dbReference type="NCBI Taxonomy" id="6956"/>
    <lineage>
        <taxon>Eukaryota</taxon>
        <taxon>Metazoa</taxon>
        <taxon>Ecdysozoa</taxon>
        <taxon>Arthropoda</taxon>
        <taxon>Chelicerata</taxon>
        <taxon>Arachnida</taxon>
        <taxon>Acari</taxon>
        <taxon>Acariformes</taxon>
        <taxon>Sarcoptiformes</taxon>
        <taxon>Astigmata</taxon>
        <taxon>Psoroptidia</taxon>
        <taxon>Analgoidea</taxon>
        <taxon>Pyroglyphidae</taxon>
        <taxon>Dermatophagoidinae</taxon>
        <taxon>Dermatophagoides</taxon>
    </lineage>
</organism>
<reference evidence="8" key="1">
    <citation type="submission" date="2025-08" db="UniProtKB">
        <authorList>
            <consortium name="RefSeq"/>
        </authorList>
    </citation>
    <scope>IDENTIFICATION</scope>
    <source>
        <strain evidence="8">Airmid</strain>
    </source>
</reference>
<evidence type="ECO:0000256" key="1">
    <source>
        <dbReference type="ARBA" id="ARBA00008102"/>
    </source>
</evidence>
<evidence type="ECO:0000256" key="5">
    <source>
        <dbReference type="SAM" id="MobiDB-lite"/>
    </source>
</evidence>
<dbReference type="FunCoup" id="A0A6P6YDE1">
    <property type="interactions" value="260"/>
</dbReference>
<evidence type="ECO:0000256" key="4">
    <source>
        <dbReference type="ARBA" id="ARBA00023121"/>
    </source>
</evidence>
<dbReference type="InterPro" id="IPR008015">
    <property type="entry name" value="PDED_dom"/>
</dbReference>
<dbReference type="GO" id="GO:0008289">
    <property type="term" value="F:lipid binding"/>
    <property type="evidence" value="ECO:0007669"/>
    <property type="project" value="UniProtKB-KW"/>
</dbReference>
<dbReference type="FunFam" id="2.70.50.40:FF:000003">
    <property type="entry name" value="UNC119 homologue, putative"/>
    <property type="match status" value="1"/>
</dbReference>
<keyword evidence="7" id="KW-1185">Reference proteome</keyword>
<dbReference type="CTD" id="31664"/>
<dbReference type="GO" id="GO:0042953">
    <property type="term" value="P:lipoprotein transport"/>
    <property type="evidence" value="ECO:0007669"/>
    <property type="project" value="TreeGrafter"/>
</dbReference>
<evidence type="ECO:0000259" key="6">
    <source>
        <dbReference type="Pfam" id="PF05351"/>
    </source>
</evidence>
<feature type="compositionally biased region" description="Low complexity" evidence="5">
    <location>
        <begin position="1"/>
        <end position="14"/>
    </location>
</feature>
<dbReference type="PANTHER" id="PTHR12951:SF1">
    <property type="entry name" value="PROTEIN UNC-119 HOMOLOG"/>
    <property type="match status" value="1"/>
</dbReference>
<dbReference type="InParanoid" id="A0A6P6YDE1"/>
<feature type="compositionally biased region" description="Polar residues" evidence="5">
    <location>
        <begin position="50"/>
        <end position="59"/>
    </location>
</feature>
<feature type="region of interest" description="Disordered" evidence="5">
    <location>
        <begin position="1"/>
        <end position="59"/>
    </location>
</feature>
<dbReference type="Proteomes" id="UP000515146">
    <property type="component" value="Unplaced"/>
</dbReference>
<keyword evidence="3" id="KW-0653">Protein transport</keyword>
<proteinExistence type="inferred from homology"/>
<gene>
    <name evidence="8" type="primary">LOC113797158</name>
</gene>
<dbReference type="RefSeq" id="XP_027203305.1">
    <property type="nucleotide sequence ID" value="XM_027347504.1"/>
</dbReference>
<dbReference type="AlphaFoldDB" id="A0A6P6YDE1"/>
<dbReference type="PANTHER" id="PTHR12951">
    <property type="entry name" value="RETINAL PROTEIN 4"/>
    <property type="match status" value="1"/>
</dbReference>
<comment type="similarity">
    <text evidence="1">Belongs to the PDE6D/unc-119 family.</text>
</comment>
<dbReference type="GO" id="GO:0060271">
    <property type="term" value="P:cilium assembly"/>
    <property type="evidence" value="ECO:0007669"/>
    <property type="project" value="TreeGrafter"/>
</dbReference>
<dbReference type="Pfam" id="PF05351">
    <property type="entry name" value="GMP_PDE_delta"/>
    <property type="match status" value="1"/>
</dbReference>
<name>A0A6P6YDE1_DERPT</name>
<sequence>MSSTSIKITGASSGAAGGGSQLQSSSTSSTTPATTTAKKSTKLGRRSGNKDSASTKSSSTIINEDELLAKDFITPDDVCNLPSITRQYLCNTEANIYDIEFTRFKIRDMESGNILFEIVKSSTTNNNNNNNKQQSSNQNGQQQNSSSKLSNIGRFVRYNFTPDFLELKTVGARYSIEFKVGSKPIENFRMIERHFFQDTLLKTFDFNFGFCIPNSINTCEHIYEFPSITPELCQEMINNPYETKSDSFYFVDNHLIMHNKADYSYNNGLC</sequence>
<dbReference type="InterPro" id="IPR051519">
    <property type="entry name" value="PDE6D_unc-119_myristoyl-bd"/>
</dbReference>
<dbReference type="GO" id="GO:0007399">
    <property type="term" value="P:nervous system development"/>
    <property type="evidence" value="ECO:0007669"/>
    <property type="project" value="TreeGrafter"/>
</dbReference>
<accession>A0A6P6YDE1</accession>
<feature type="domain" description="GMP phosphodiesterase delta subunit" evidence="6">
    <location>
        <begin position="93"/>
        <end position="265"/>
    </location>
</feature>
<dbReference type="InterPro" id="IPR037036">
    <property type="entry name" value="PDED_dom_sf"/>
</dbReference>
<dbReference type="Gene3D" id="2.70.50.40">
    <property type="entry name" value="GMP phosphodiesterase, delta subunit"/>
    <property type="match status" value="1"/>
</dbReference>
<dbReference type="GO" id="GO:0005929">
    <property type="term" value="C:cilium"/>
    <property type="evidence" value="ECO:0007669"/>
    <property type="project" value="TreeGrafter"/>
</dbReference>
<dbReference type="OrthoDB" id="10248777at2759"/>
<dbReference type="OMA" id="QKITEHY"/>
<dbReference type="SUPFAM" id="SSF81296">
    <property type="entry name" value="E set domains"/>
    <property type="match status" value="1"/>
</dbReference>
<keyword evidence="4" id="KW-0446">Lipid-binding</keyword>
<protein>
    <submittedName>
        <fullName evidence="8">Protein unc-119-like isoform X2</fullName>
    </submittedName>
</protein>
<evidence type="ECO:0000313" key="8">
    <source>
        <dbReference type="RefSeq" id="XP_027203305.1"/>
    </source>
</evidence>
<feature type="region of interest" description="Disordered" evidence="5">
    <location>
        <begin position="124"/>
        <end position="146"/>
    </location>
</feature>
<feature type="compositionally biased region" description="Low complexity" evidence="5">
    <location>
        <begin position="21"/>
        <end position="38"/>
    </location>
</feature>
<evidence type="ECO:0000313" key="7">
    <source>
        <dbReference type="Proteomes" id="UP000515146"/>
    </source>
</evidence>
<evidence type="ECO:0000256" key="3">
    <source>
        <dbReference type="ARBA" id="ARBA00022927"/>
    </source>
</evidence>
<keyword evidence="2" id="KW-0813">Transport</keyword>
<evidence type="ECO:0000256" key="2">
    <source>
        <dbReference type="ARBA" id="ARBA00022448"/>
    </source>
</evidence>